<gene>
    <name evidence="2" type="ORF">RT717_12885</name>
</gene>
<dbReference type="RefSeq" id="WP_317492149.1">
    <property type="nucleotide sequence ID" value="NZ_CP136051.1"/>
</dbReference>
<organism evidence="2 3">
    <name type="scientific">Imperialibacter roseus</name>
    <dbReference type="NCBI Taxonomy" id="1324217"/>
    <lineage>
        <taxon>Bacteria</taxon>
        <taxon>Pseudomonadati</taxon>
        <taxon>Bacteroidota</taxon>
        <taxon>Cytophagia</taxon>
        <taxon>Cytophagales</taxon>
        <taxon>Flammeovirgaceae</taxon>
        <taxon>Imperialibacter</taxon>
    </lineage>
</organism>
<dbReference type="InterPro" id="IPR000594">
    <property type="entry name" value="ThiF_NAD_FAD-bd"/>
</dbReference>
<protein>
    <submittedName>
        <fullName evidence="2">ThiF family adenylyltransferase</fullName>
    </submittedName>
</protein>
<dbReference type="InterPro" id="IPR045886">
    <property type="entry name" value="ThiF/MoeB/HesA"/>
</dbReference>
<evidence type="ECO:0000259" key="1">
    <source>
        <dbReference type="PROSITE" id="PS50206"/>
    </source>
</evidence>
<name>A0ABZ0IYR9_9BACT</name>
<keyword evidence="2" id="KW-0808">Transferase</keyword>
<dbReference type="GO" id="GO:0016779">
    <property type="term" value="F:nucleotidyltransferase activity"/>
    <property type="evidence" value="ECO:0007669"/>
    <property type="project" value="UniProtKB-KW"/>
</dbReference>
<dbReference type="SMART" id="SM00450">
    <property type="entry name" value="RHOD"/>
    <property type="match status" value="1"/>
</dbReference>
<dbReference type="EMBL" id="CP136051">
    <property type="protein sequence ID" value="WOK09534.1"/>
    <property type="molecule type" value="Genomic_DNA"/>
</dbReference>
<dbReference type="SUPFAM" id="SSF69572">
    <property type="entry name" value="Activating enzymes of the ubiquitin-like proteins"/>
    <property type="match status" value="1"/>
</dbReference>
<dbReference type="Gene3D" id="3.40.250.10">
    <property type="entry name" value="Rhodanese-like domain"/>
    <property type="match status" value="1"/>
</dbReference>
<dbReference type="Pfam" id="PF00899">
    <property type="entry name" value="ThiF"/>
    <property type="match status" value="1"/>
</dbReference>
<dbReference type="InterPro" id="IPR001763">
    <property type="entry name" value="Rhodanese-like_dom"/>
</dbReference>
<reference evidence="2 3" key="1">
    <citation type="journal article" date="2023" name="Microbiol. Resour. Announc.">
        <title>Complete Genome Sequence of Imperialibacter roseus strain P4T.</title>
        <authorList>
            <person name="Tizabi D.R."/>
            <person name="Bachvaroff T."/>
            <person name="Hill R.T."/>
        </authorList>
    </citation>
    <scope>NUCLEOTIDE SEQUENCE [LARGE SCALE GENOMIC DNA]</scope>
    <source>
        <strain evidence="2 3">P4T</strain>
    </source>
</reference>
<dbReference type="Pfam" id="PF00581">
    <property type="entry name" value="Rhodanese"/>
    <property type="match status" value="1"/>
</dbReference>
<accession>A0ABZ0IYR9</accession>
<proteinExistence type="predicted"/>
<sequence>MSRYARHLSLKEIGPAGQQKIAEARVLVIGAGGLGCPVLQYLAAAGVGRIGIVDNDVVSISNLQRQVLFRESDIGKNKAGAAKSHIMALNSTIELVAYPEKITSANALDIVAGFDIVIDCTDNFPTRYLMNDVCLLADKPYIYGAIHRFEGQVAVFNLTKESANYRDLYPTPPAAGSVPTCEQEGVLGVLPGLIGTMQAIEALKIITQSGEVLDSALVMLGAWDNTRQRMMIKPKGTRAKVTKLIDYEAFCGIKNYQENMKEITVQELDSWKKNGVSFQLIDVREAHEYETVNMGGELMPMSQLQEYIDLIDRDRQVVVHCHHGGRSASVIQALQSRYGFDNLYNLIGGIHAWAEEIDPTLPTY</sequence>
<keyword evidence="3" id="KW-1185">Reference proteome</keyword>
<dbReference type="PANTHER" id="PTHR10953">
    <property type="entry name" value="UBIQUITIN-ACTIVATING ENZYME E1"/>
    <property type="match status" value="1"/>
</dbReference>
<dbReference type="InterPro" id="IPR036873">
    <property type="entry name" value="Rhodanese-like_dom_sf"/>
</dbReference>
<dbReference type="InterPro" id="IPR035985">
    <property type="entry name" value="Ubiquitin-activating_enz"/>
</dbReference>
<dbReference type="PANTHER" id="PTHR10953:SF102">
    <property type="entry name" value="ADENYLYLTRANSFERASE AND SULFURTRANSFERASE MOCS3"/>
    <property type="match status" value="1"/>
</dbReference>
<dbReference type="PROSITE" id="PS50206">
    <property type="entry name" value="RHODANESE_3"/>
    <property type="match status" value="1"/>
</dbReference>
<feature type="domain" description="Rhodanese" evidence="1">
    <location>
        <begin position="274"/>
        <end position="362"/>
    </location>
</feature>
<dbReference type="Proteomes" id="UP001302349">
    <property type="component" value="Chromosome"/>
</dbReference>
<evidence type="ECO:0000313" key="2">
    <source>
        <dbReference type="EMBL" id="WOK09534.1"/>
    </source>
</evidence>
<keyword evidence="2" id="KW-0548">Nucleotidyltransferase</keyword>
<dbReference type="CDD" id="cd00757">
    <property type="entry name" value="ThiF_MoeB_HesA_family"/>
    <property type="match status" value="1"/>
</dbReference>
<evidence type="ECO:0000313" key="3">
    <source>
        <dbReference type="Proteomes" id="UP001302349"/>
    </source>
</evidence>
<dbReference type="Gene3D" id="3.40.50.720">
    <property type="entry name" value="NAD(P)-binding Rossmann-like Domain"/>
    <property type="match status" value="1"/>
</dbReference>